<dbReference type="GO" id="GO:0022857">
    <property type="term" value="F:transmembrane transporter activity"/>
    <property type="evidence" value="ECO:0007669"/>
    <property type="project" value="InterPro"/>
</dbReference>
<keyword evidence="5 6" id="KW-0472">Membrane</keyword>
<dbReference type="CDD" id="cd06580">
    <property type="entry name" value="TM_PBP1_transp_TpRbsC_like"/>
    <property type="match status" value="1"/>
</dbReference>
<feature type="transmembrane region" description="Helical" evidence="6">
    <location>
        <begin position="146"/>
        <end position="172"/>
    </location>
</feature>
<proteinExistence type="predicted"/>
<dbReference type="InterPro" id="IPR001851">
    <property type="entry name" value="ABC_transp_permease"/>
</dbReference>
<keyword evidence="3 6" id="KW-0812">Transmembrane</keyword>
<evidence type="ECO:0000256" key="5">
    <source>
        <dbReference type="ARBA" id="ARBA00023136"/>
    </source>
</evidence>
<feature type="transmembrane region" description="Helical" evidence="6">
    <location>
        <begin position="104"/>
        <end position="126"/>
    </location>
</feature>
<dbReference type="PANTHER" id="PTHR43370:SF1">
    <property type="entry name" value="GUANOSINE ABC TRANSPORTER PERMEASE PROTEIN NUPQ"/>
    <property type="match status" value="1"/>
</dbReference>
<feature type="transmembrane region" description="Helical" evidence="6">
    <location>
        <begin position="285"/>
        <end position="303"/>
    </location>
</feature>
<dbReference type="GO" id="GO:0005886">
    <property type="term" value="C:plasma membrane"/>
    <property type="evidence" value="ECO:0007669"/>
    <property type="project" value="UniProtKB-SubCell"/>
</dbReference>
<evidence type="ECO:0000256" key="4">
    <source>
        <dbReference type="ARBA" id="ARBA00022989"/>
    </source>
</evidence>
<feature type="transmembrane region" description="Helical" evidence="6">
    <location>
        <begin position="71"/>
        <end position="92"/>
    </location>
</feature>
<accession>A0A7V3RFW3</accession>
<name>A0A7V3RFW3_9BACT</name>
<evidence type="ECO:0000313" key="7">
    <source>
        <dbReference type="EMBL" id="HGE75824.1"/>
    </source>
</evidence>
<evidence type="ECO:0000256" key="6">
    <source>
        <dbReference type="SAM" id="Phobius"/>
    </source>
</evidence>
<feature type="transmembrane region" description="Helical" evidence="6">
    <location>
        <begin position="238"/>
        <end position="264"/>
    </location>
</feature>
<dbReference type="Pfam" id="PF02653">
    <property type="entry name" value="BPD_transp_2"/>
    <property type="match status" value="1"/>
</dbReference>
<dbReference type="EMBL" id="DTPE01000273">
    <property type="protein sequence ID" value="HGE75824.1"/>
    <property type="molecule type" value="Genomic_DNA"/>
</dbReference>
<comment type="caution">
    <text evidence="7">The sequence shown here is derived from an EMBL/GenBank/DDBJ whole genome shotgun (WGS) entry which is preliminary data.</text>
</comment>
<feature type="transmembrane region" description="Helical" evidence="6">
    <location>
        <begin position="46"/>
        <end position="65"/>
    </location>
</feature>
<evidence type="ECO:0000256" key="1">
    <source>
        <dbReference type="ARBA" id="ARBA00004651"/>
    </source>
</evidence>
<reference evidence="7" key="1">
    <citation type="journal article" date="2020" name="mSystems">
        <title>Genome- and Community-Level Interaction Insights into Carbon Utilization and Element Cycling Functions of Hydrothermarchaeota in Hydrothermal Sediment.</title>
        <authorList>
            <person name="Zhou Z."/>
            <person name="Liu Y."/>
            <person name="Xu W."/>
            <person name="Pan J."/>
            <person name="Luo Z.H."/>
            <person name="Li M."/>
        </authorList>
    </citation>
    <scope>NUCLEOTIDE SEQUENCE [LARGE SCALE GENOMIC DNA]</scope>
    <source>
        <strain evidence="7">SpSt-966</strain>
    </source>
</reference>
<keyword evidence="2" id="KW-1003">Cell membrane</keyword>
<comment type="subcellular location">
    <subcellularLocation>
        <location evidence="1">Cell membrane</location>
        <topology evidence="1">Multi-pass membrane protein</topology>
    </subcellularLocation>
</comment>
<keyword evidence="4 6" id="KW-1133">Transmembrane helix</keyword>
<dbReference type="PANTHER" id="PTHR43370">
    <property type="entry name" value="SUGAR ABC TRANSPORTER INTEGRAL MEMBRANE PROTEIN-RELATED"/>
    <property type="match status" value="1"/>
</dbReference>
<dbReference type="AlphaFoldDB" id="A0A7V3RFW3"/>
<sequence length="319" mass="33616">MNNWIQAIVNVFSNPIFYKSTLTQSTPLILAALGGVYAETTGVTNIALEGIMLMGAFGGVAGSYFTGNPWYGLALGVLLGSMLAALHAWASIKYGADQIISGTALILLAQGITGFALVELFGQPGSTDLVRSIPLVKLGGFENVPFVGSIFGSLSPFVYIAFISVLMSWFLIYKTKLGLRMRSVGNNPEAADTLGVNVYNIRYFGVMMSGVLAAIGGAYLSIGELGQFTTNMTNGRGFIALAAMIIGNWNPTGAMLAALLFGAASAFNNQLQSQSVLSLSTNTQYIFGMIPYIITLIVVGGLIGKSRAPTADGIPYIKE</sequence>
<feature type="transmembrane region" description="Helical" evidence="6">
    <location>
        <begin position="203"/>
        <end position="222"/>
    </location>
</feature>
<evidence type="ECO:0000256" key="3">
    <source>
        <dbReference type="ARBA" id="ARBA00022692"/>
    </source>
</evidence>
<gene>
    <name evidence="7" type="ORF">ENX73_06880</name>
</gene>
<protein>
    <submittedName>
        <fullName evidence="7">ABC transporter permease</fullName>
    </submittedName>
</protein>
<evidence type="ECO:0000256" key="2">
    <source>
        <dbReference type="ARBA" id="ARBA00022475"/>
    </source>
</evidence>
<organism evidence="7">
    <name type="scientific">Mesoaciditoga lauensis</name>
    <dbReference type="NCBI Taxonomy" id="1495039"/>
    <lineage>
        <taxon>Bacteria</taxon>
        <taxon>Thermotogati</taxon>
        <taxon>Thermotogota</taxon>
        <taxon>Thermotogae</taxon>
        <taxon>Mesoaciditogales</taxon>
        <taxon>Mesoaciditogaceae</taxon>
        <taxon>Mesoaciditoga</taxon>
    </lineage>
</organism>